<keyword evidence="7 10" id="KW-0472">Membrane</keyword>
<feature type="transmembrane region" description="Helical" evidence="10">
    <location>
        <begin position="649"/>
        <end position="665"/>
    </location>
</feature>
<keyword evidence="5 10" id="KW-1133">Transmembrane helix</keyword>
<gene>
    <name evidence="12" type="ORF">BMR1_02g02895</name>
</gene>
<evidence type="ECO:0000256" key="10">
    <source>
        <dbReference type="SAM" id="Phobius"/>
    </source>
</evidence>
<dbReference type="InterPro" id="IPR030386">
    <property type="entry name" value="G_GB1_RHD3_dom"/>
</dbReference>
<comment type="similarity">
    <text evidence="9">Belongs to the TRAFAC class dynamin-like GTPase superfamily. GB1/RHD3 GTPase family.</text>
</comment>
<keyword evidence="2" id="KW-0547">Nucleotide-binding</keyword>
<dbReference type="GO" id="GO:0003924">
    <property type="term" value="F:GTPase activity"/>
    <property type="evidence" value="ECO:0007669"/>
    <property type="project" value="TreeGrafter"/>
</dbReference>
<dbReference type="RefSeq" id="XP_012648341.1">
    <property type="nucleotide sequence ID" value="XM_012792887.1"/>
</dbReference>
<evidence type="ECO:0000259" key="11">
    <source>
        <dbReference type="PROSITE" id="PS51715"/>
    </source>
</evidence>
<keyword evidence="13" id="KW-1185">Reference proteome</keyword>
<feature type="transmembrane region" description="Helical" evidence="10">
    <location>
        <begin position="623"/>
        <end position="644"/>
    </location>
</feature>
<dbReference type="Gene3D" id="3.40.50.300">
    <property type="entry name" value="P-loop containing nucleotide triphosphate hydrolases"/>
    <property type="match status" value="1"/>
</dbReference>
<dbReference type="GeneID" id="24424360"/>
<evidence type="ECO:0000256" key="6">
    <source>
        <dbReference type="ARBA" id="ARBA00023134"/>
    </source>
</evidence>
<evidence type="ECO:0000256" key="4">
    <source>
        <dbReference type="ARBA" id="ARBA00022824"/>
    </source>
</evidence>
<dbReference type="VEuPathDB" id="PiroplasmaDB:BMR1_02g02895"/>
<dbReference type="EC" id="3.6.5.-" evidence="12"/>
<organism evidence="12 13">
    <name type="scientific">Babesia microti (strain RI)</name>
    <dbReference type="NCBI Taxonomy" id="1133968"/>
    <lineage>
        <taxon>Eukaryota</taxon>
        <taxon>Sar</taxon>
        <taxon>Alveolata</taxon>
        <taxon>Apicomplexa</taxon>
        <taxon>Aconoidasida</taxon>
        <taxon>Piroplasmida</taxon>
        <taxon>Babesiidae</taxon>
        <taxon>Babesia</taxon>
    </lineage>
</organism>
<evidence type="ECO:0000256" key="9">
    <source>
        <dbReference type="PROSITE-ProRule" id="PRU01052"/>
    </source>
</evidence>
<dbReference type="Proteomes" id="UP000002899">
    <property type="component" value="Chromosome II"/>
</dbReference>
<accession>I7J6F1</accession>
<dbReference type="GO" id="GO:0005525">
    <property type="term" value="F:GTP binding"/>
    <property type="evidence" value="ECO:0007669"/>
    <property type="project" value="UniProtKB-KW"/>
</dbReference>
<keyword evidence="1 10" id="KW-0812">Transmembrane</keyword>
<dbReference type="OMA" id="HECASNF"/>
<evidence type="ECO:0000313" key="12">
    <source>
        <dbReference type="EMBL" id="CCF73732.1"/>
    </source>
</evidence>
<evidence type="ECO:0000313" key="13">
    <source>
        <dbReference type="Proteomes" id="UP000002899"/>
    </source>
</evidence>
<evidence type="ECO:0000256" key="5">
    <source>
        <dbReference type="ARBA" id="ARBA00022989"/>
    </source>
</evidence>
<dbReference type="GO" id="GO:0005783">
    <property type="term" value="C:endoplasmic reticulum"/>
    <property type="evidence" value="ECO:0007669"/>
    <property type="project" value="TreeGrafter"/>
</dbReference>
<keyword evidence="3 12" id="KW-0378">Hydrolase</keyword>
<protein>
    <submittedName>
        <fullName evidence="12">Protein SEY1 homolog</fullName>
        <ecNumber evidence="12">3.6.5.-</ecNumber>
    </submittedName>
</protein>
<sequence length="698" mass="79368">MSSINLISGEGECLSRESFTAWLSKLGFGKNDFNVISVLGSQSSGKSTLLNATFGLDFDTMNTKTGHSQTTRGIWAGLGKFKRDFLVFDVEGTDSFERGDSHLTFEHQTALFSLALADCLFVNIWYHSLGNRIGSNYVLLRTVFEANFEITVPDCVTDIVFLIRDWCEELAPLDIVQKKIINYMDTIWSEIKHPEGSTWNKYYRVRVFGLANKILTKDAFALDCCKLLSMLEDEICIDGYSKNIPPDGFPAYVVSIWDTIKQQAHLDIPTQQEMLATLRCHEFKNSLLIDVDKQIDDAIVYLNSNEVTNMVADGIKFSTWKEDVKSDAVKSYLEQTIRYNSKISNSIKAELLDSIEQRMSSVEQVICNKCIRKECEEFTRQIDSEFNPDSNPTSNSFTIGGIAPKKAWATFNKTLKKYETKAVENYLAETCQSDPEPLLRQIWEISQRVKDANKNLLEQVIVHFIISTFDIDEIFLGNLTNLSITVDDAIDKAVNDAKDEFDECIGQFEIEMDGMGKQALEFLLNRISLLDIVYKRFERFFEIDENFVPREWTSLSQVQTCFIKAKEEALALTKALRSNEFLKVSDVKENQIVKSALEKMQIACKRAQSSVANSKSGWRSVPFGFWILLIILGWNEIFVLISLIFSPKVFFTAILIVSVYFSIAWRGKSLFQVYQEYSSMALTIASYLTTLASKATSK</sequence>
<dbReference type="SUPFAM" id="SSF52540">
    <property type="entry name" value="P-loop containing nucleoside triphosphate hydrolases"/>
    <property type="match status" value="1"/>
</dbReference>
<dbReference type="OrthoDB" id="1597724at2759"/>
<dbReference type="KEGG" id="bmic:BMR1_02g02895"/>
<evidence type="ECO:0000256" key="7">
    <source>
        <dbReference type="ARBA" id="ARBA00023136"/>
    </source>
</evidence>
<reference evidence="12 13" key="3">
    <citation type="journal article" date="2016" name="Sci. Rep.">
        <title>Genome-wide diversity and gene expression profiling of Babesia microti isolates identify polymorphic genes that mediate host-pathogen interactions.</title>
        <authorList>
            <person name="Silva J.C."/>
            <person name="Cornillot E."/>
            <person name="McCracken C."/>
            <person name="Usmani-Brown S."/>
            <person name="Dwivedi A."/>
            <person name="Ifeonu O.O."/>
            <person name="Crabtree J."/>
            <person name="Gotia H.T."/>
            <person name="Virji A.Z."/>
            <person name="Reynes C."/>
            <person name="Colinge J."/>
            <person name="Kumar V."/>
            <person name="Lawres L."/>
            <person name="Pazzi J.E."/>
            <person name="Pablo J.V."/>
            <person name="Hung C."/>
            <person name="Brancato J."/>
            <person name="Kumari P."/>
            <person name="Orvis J."/>
            <person name="Tretina K."/>
            <person name="Chibucos M."/>
            <person name="Ott S."/>
            <person name="Sadzewicz L."/>
            <person name="Sengamalay N."/>
            <person name="Shetty A.C."/>
            <person name="Su Q."/>
            <person name="Tallon L."/>
            <person name="Fraser C.M."/>
            <person name="Frutos R."/>
            <person name="Molina D.M."/>
            <person name="Krause P.J."/>
            <person name="Ben Mamoun C."/>
        </authorList>
    </citation>
    <scope>NUCLEOTIDE SEQUENCE [LARGE SCALE GENOMIC DNA]</scope>
    <source>
        <strain evidence="12 13">RI</strain>
    </source>
</reference>
<evidence type="ECO:0000256" key="1">
    <source>
        <dbReference type="ARBA" id="ARBA00022692"/>
    </source>
</evidence>
<keyword evidence="6" id="KW-0342">GTP-binding</keyword>
<evidence type="ECO:0000256" key="8">
    <source>
        <dbReference type="ARBA" id="ARBA00029381"/>
    </source>
</evidence>
<dbReference type="InterPro" id="IPR046758">
    <property type="entry name" value="Sey1/RHD3-like_3HB"/>
</dbReference>
<keyword evidence="4" id="KW-0256">Endoplasmic reticulum</keyword>
<reference evidence="12 13" key="2">
    <citation type="journal article" date="2013" name="PLoS ONE">
        <title>Whole genome mapping and re-organization of the nuclear and mitochondrial genomes of Babesia microti isolates.</title>
        <authorList>
            <person name="Cornillot E."/>
            <person name="Dassouli A."/>
            <person name="Garg A."/>
            <person name="Pachikara N."/>
            <person name="Randazzo S."/>
            <person name="Depoix D."/>
            <person name="Carcy B."/>
            <person name="Delbecq S."/>
            <person name="Frutos R."/>
            <person name="Silva J.C."/>
            <person name="Sutton R."/>
            <person name="Krause P.J."/>
            <person name="Mamoun C.B."/>
        </authorList>
    </citation>
    <scope>NUCLEOTIDE SEQUENCE [LARGE SCALE GENOMIC DNA]</scope>
    <source>
        <strain evidence="12 13">RI</strain>
    </source>
</reference>
<reference evidence="12 13" key="1">
    <citation type="journal article" date="2012" name="Nucleic Acids Res.">
        <title>Sequencing of the smallest Apicomplexan genome from the human pathogen Babesia microti.</title>
        <authorList>
            <person name="Cornillot E."/>
            <person name="Hadj-Kaddour K."/>
            <person name="Dassouli A."/>
            <person name="Noel B."/>
            <person name="Ranwez V."/>
            <person name="Vacherie B."/>
            <person name="Augagneur Y."/>
            <person name="Bres V."/>
            <person name="Duclos A."/>
            <person name="Randazzo S."/>
            <person name="Carcy B."/>
            <person name="Debierre-Grockiego F."/>
            <person name="Delbecq S."/>
            <person name="Moubri-Menage K."/>
            <person name="Shams-Eldin H."/>
            <person name="Usmani-Brown S."/>
            <person name="Bringaud F."/>
            <person name="Wincker P."/>
            <person name="Vivares C.P."/>
            <person name="Schwarz R.T."/>
            <person name="Schetters T.P."/>
            <person name="Krause P.J."/>
            <person name="Gorenflot A."/>
            <person name="Berry V."/>
            <person name="Barbe V."/>
            <person name="Ben Mamoun C."/>
        </authorList>
    </citation>
    <scope>NUCLEOTIDE SEQUENCE [LARGE SCALE GENOMIC DNA]</scope>
    <source>
        <strain evidence="12 13">RI</strain>
    </source>
</reference>
<dbReference type="PROSITE" id="PS51715">
    <property type="entry name" value="G_GB1_RHD3"/>
    <property type="match status" value="1"/>
</dbReference>
<proteinExistence type="inferred from homology"/>
<dbReference type="InterPro" id="IPR008803">
    <property type="entry name" value="RHD3/Sey1"/>
</dbReference>
<dbReference type="PANTHER" id="PTHR45923">
    <property type="entry name" value="PROTEIN SEY1"/>
    <property type="match status" value="1"/>
</dbReference>
<dbReference type="AlphaFoldDB" id="I7J6F1"/>
<dbReference type="PANTHER" id="PTHR45923:SF2">
    <property type="entry name" value="PROTEIN SEY1"/>
    <property type="match status" value="1"/>
</dbReference>
<feature type="domain" description="GB1/RHD3-type G" evidence="11">
    <location>
        <begin position="30"/>
        <end position="195"/>
    </location>
</feature>
<dbReference type="Pfam" id="PF05879">
    <property type="entry name" value="RHD3_GTPase"/>
    <property type="match status" value="1"/>
</dbReference>
<evidence type="ECO:0000256" key="3">
    <source>
        <dbReference type="ARBA" id="ARBA00022801"/>
    </source>
</evidence>
<comment type="function">
    <text evidence="8">Probable GTP-binding protein involved in generating and maintaining the structure of the tubular endoplasmic reticulum network.</text>
</comment>
<dbReference type="GO" id="GO:0016320">
    <property type="term" value="P:endoplasmic reticulum membrane fusion"/>
    <property type="evidence" value="ECO:0007669"/>
    <property type="project" value="TreeGrafter"/>
</dbReference>
<dbReference type="Pfam" id="PF20428">
    <property type="entry name" value="Sey1_3HB"/>
    <property type="match status" value="1"/>
</dbReference>
<dbReference type="EMBL" id="FO082872">
    <property type="protein sequence ID" value="CCF73732.1"/>
    <property type="molecule type" value="Genomic_DNA"/>
</dbReference>
<evidence type="ECO:0000256" key="2">
    <source>
        <dbReference type="ARBA" id="ARBA00022741"/>
    </source>
</evidence>
<name>I7J6F1_BABMR</name>
<dbReference type="InterPro" id="IPR027417">
    <property type="entry name" value="P-loop_NTPase"/>
</dbReference>